<dbReference type="EMBL" id="JADLRE010000035">
    <property type="protein sequence ID" value="MBF6229359.1"/>
    <property type="molecule type" value="Genomic_DNA"/>
</dbReference>
<name>A0ABS0CGB0_9NOCA</name>
<reference evidence="2 3" key="1">
    <citation type="submission" date="2020-10" db="EMBL/GenBank/DDBJ databases">
        <title>Identification of Nocardia species via Next-generation sequencing and recognition of intraspecies genetic diversity.</title>
        <authorList>
            <person name="Li P."/>
            <person name="Li P."/>
            <person name="Lu B."/>
        </authorList>
    </citation>
    <scope>NUCLEOTIDE SEQUENCE [LARGE SCALE GENOMIC DNA]</scope>
    <source>
        <strain evidence="2 3">N-11</strain>
    </source>
</reference>
<dbReference type="RefSeq" id="WP_195036207.1">
    <property type="nucleotide sequence ID" value="NZ_JADLRE010000035.1"/>
</dbReference>
<proteinExistence type="predicted"/>
<evidence type="ECO:0000256" key="1">
    <source>
        <dbReference type="SAM" id="MobiDB-lite"/>
    </source>
</evidence>
<evidence type="ECO:0000313" key="2">
    <source>
        <dbReference type="EMBL" id="MBF6229359.1"/>
    </source>
</evidence>
<accession>A0ABS0CGB0</accession>
<feature type="region of interest" description="Disordered" evidence="1">
    <location>
        <begin position="195"/>
        <end position="221"/>
    </location>
</feature>
<comment type="caution">
    <text evidence="2">The sequence shown here is derived from an EMBL/GenBank/DDBJ whole genome shotgun (WGS) entry which is preliminary data.</text>
</comment>
<dbReference type="Proteomes" id="UP000807309">
    <property type="component" value="Unassembled WGS sequence"/>
</dbReference>
<organism evidence="2 3">
    <name type="scientific">Nocardia abscessus</name>
    <dbReference type="NCBI Taxonomy" id="120957"/>
    <lineage>
        <taxon>Bacteria</taxon>
        <taxon>Bacillati</taxon>
        <taxon>Actinomycetota</taxon>
        <taxon>Actinomycetes</taxon>
        <taxon>Mycobacteriales</taxon>
        <taxon>Nocardiaceae</taxon>
        <taxon>Nocardia</taxon>
    </lineage>
</organism>
<feature type="compositionally biased region" description="Polar residues" evidence="1">
    <location>
        <begin position="210"/>
        <end position="221"/>
    </location>
</feature>
<evidence type="ECO:0000313" key="3">
    <source>
        <dbReference type="Proteomes" id="UP000807309"/>
    </source>
</evidence>
<keyword evidence="3" id="KW-1185">Reference proteome</keyword>
<protein>
    <submittedName>
        <fullName evidence="2">Uncharacterized protein</fullName>
    </submittedName>
</protein>
<gene>
    <name evidence="2" type="ORF">IU470_30245</name>
</gene>
<sequence>MAESSSSTSGYITRSRQHVHVHDVPERITIRDAVRAIQKSLQQDEDKITAAIESGRSYYLGKKVHSADCPTLKGVLSPTASWFWVTETDDPKMIEANYAEVIDGMGSGGWYLPGRLVTREEAAQTALKRCRTCAPDVNPRVAGQRPKKVAGLGASDLGRLLDGHPIESIIYEPGVVIVRTSETSHRFDPAATVLLEPAPSGATEDASEAGQHQQPTDSDRR</sequence>